<keyword evidence="7" id="KW-1185">Reference proteome</keyword>
<keyword evidence="2" id="KW-0229">DNA integration</keyword>
<accession>F9S4H8</accession>
<evidence type="ECO:0000256" key="2">
    <source>
        <dbReference type="ARBA" id="ARBA00022908"/>
    </source>
</evidence>
<dbReference type="GO" id="GO:0015074">
    <property type="term" value="P:DNA integration"/>
    <property type="evidence" value="ECO:0007669"/>
    <property type="project" value="UniProtKB-KW"/>
</dbReference>
<dbReference type="InterPro" id="IPR002104">
    <property type="entry name" value="Integrase_catalytic"/>
</dbReference>
<evidence type="ECO:0000256" key="3">
    <source>
        <dbReference type="ARBA" id="ARBA00023125"/>
    </source>
</evidence>
<evidence type="ECO:0000256" key="4">
    <source>
        <dbReference type="ARBA" id="ARBA00023172"/>
    </source>
</evidence>
<dbReference type="Proteomes" id="UP000004605">
    <property type="component" value="Unassembled WGS sequence"/>
</dbReference>
<dbReference type="EMBL" id="AFWF01000202">
    <property type="protein sequence ID" value="EGU36668.1"/>
    <property type="molecule type" value="Genomic_DNA"/>
</dbReference>
<dbReference type="GO" id="GO:0003677">
    <property type="term" value="F:DNA binding"/>
    <property type="evidence" value="ECO:0007669"/>
    <property type="project" value="UniProtKB-KW"/>
</dbReference>
<keyword evidence="3" id="KW-0238">DNA-binding</keyword>
<dbReference type="RefSeq" id="WP_006713417.1">
    <property type="nucleotide sequence ID" value="NZ_AFWF01000202.1"/>
</dbReference>
<dbReference type="PANTHER" id="PTHR30349">
    <property type="entry name" value="PHAGE INTEGRASE-RELATED"/>
    <property type="match status" value="1"/>
</dbReference>
<dbReference type="PROSITE" id="PS51898">
    <property type="entry name" value="TYR_RECOMBINASE"/>
    <property type="match status" value="1"/>
</dbReference>
<name>F9S4H8_9VIBR</name>
<protein>
    <submittedName>
        <fullName evidence="6">Phage integrase family protein</fullName>
    </submittedName>
</protein>
<sequence>MGFVIKRKVYFKARQSGPSFLFPAIFTENGLLLSHLRYLYANRSKSQSWIERNTFAMEQLLKFIDHQVCNFPSATELLRAFVEALQFGTIQEGDDSSGLFWSSRRNEDVNVLLQHITDYCGYLDNIHGTDLPKLNPLRYSTYAEERLQWCAYYRRHSRCFLNHLAKPSRQQFSVVRKIRGPERHLVDIEAVYRFPEDRIEDLLLHGFVSASGEPDYGSQLIVMLMHFGGLRLSECFHIYANDISIDPKSGAALISVFHPSDGKSPDERFNKRNEYLANTCRLNPRNEYSRSHRLYSGWKGPLLTNRNLSFDVMFYPANKAVEFTLLLQKYFSTKPTSDSPFLFVNSKGNPESKKNFNQKHNRAVRRIGLEPSKSLGTTPHAHRHSYGYRLNQGGFSQLNIQKAMHHKSPDSCLVYLKPSDDEVRSQMRDAHR</sequence>
<dbReference type="SUPFAM" id="SSF56349">
    <property type="entry name" value="DNA breaking-rejoining enzymes"/>
    <property type="match status" value="1"/>
</dbReference>
<organism evidence="6 7">
    <name type="scientific">Vibrio ichthyoenteri ATCC 700023</name>
    <dbReference type="NCBI Taxonomy" id="870968"/>
    <lineage>
        <taxon>Bacteria</taxon>
        <taxon>Pseudomonadati</taxon>
        <taxon>Pseudomonadota</taxon>
        <taxon>Gammaproteobacteria</taxon>
        <taxon>Vibrionales</taxon>
        <taxon>Vibrionaceae</taxon>
        <taxon>Vibrio</taxon>
    </lineage>
</organism>
<dbReference type="PANTHER" id="PTHR30349:SF41">
    <property type="entry name" value="INTEGRASE_RECOMBINASE PROTEIN MJ0367-RELATED"/>
    <property type="match status" value="1"/>
</dbReference>
<dbReference type="AlphaFoldDB" id="F9S4H8"/>
<dbReference type="GO" id="GO:0006310">
    <property type="term" value="P:DNA recombination"/>
    <property type="evidence" value="ECO:0007669"/>
    <property type="project" value="UniProtKB-KW"/>
</dbReference>
<evidence type="ECO:0000256" key="1">
    <source>
        <dbReference type="ARBA" id="ARBA00008857"/>
    </source>
</evidence>
<comment type="similarity">
    <text evidence="1">Belongs to the 'phage' integrase family.</text>
</comment>
<dbReference type="OrthoDB" id="2078692at2"/>
<feature type="domain" description="Tyr recombinase" evidence="5">
    <location>
        <begin position="189"/>
        <end position="428"/>
    </location>
</feature>
<evidence type="ECO:0000259" key="5">
    <source>
        <dbReference type="PROSITE" id="PS51898"/>
    </source>
</evidence>
<dbReference type="NCBIfam" id="NF040693">
    <property type="entry name" value="recomb_GmtY"/>
    <property type="match status" value="1"/>
</dbReference>
<dbReference type="InterPro" id="IPR011010">
    <property type="entry name" value="DNA_brk_join_enz"/>
</dbReference>
<evidence type="ECO:0000313" key="6">
    <source>
        <dbReference type="EMBL" id="EGU36668.1"/>
    </source>
</evidence>
<dbReference type="Gene3D" id="1.10.443.10">
    <property type="entry name" value="Intergrase catalytic core"/>
    <property type="match status" value="1"/>
</dbReference>
<dbReference type="InterPro" id="IPR013762">
    <property type="entry name" value="Integrase-like_cat_sf"/>
</dbReference>
<gene>
    <name evidence="6" type="ORF">VII00023_00910</name>
</gene>
<proteinExistence type="inferred from homology"/>
<evidence type="ECO:0000313" key="7">
    <source>
        <dbReference type="Proteomes" id="UP000004605"/>
    </source>
</evidence>
<comment type="caution">
    <text evidence="6">The sequence shown here is derived from an EMBL/GenBank/DDBJ whole genome shotgun (WGS) entry which is preliminary data.</text>
</comment>
<dbReference type="CDD" id="cd00397">
    <property type="entry name" value="DNA_BRE_C"/>
    <property type="match status" value="1"/>
</dbReference>
<keyword evidence="4" id="KW-0233">DNA recombination</keyword>
<dbReference type="Pfam" id="PF00589">
    <property type="entry name" value="Phage_integrase"/>
    <property type="match status" value="1"/>
</dbReference>
<dbReference type="InterPro" id="IPR050090">
    <property type="entry name" value="Tyrosine_recombinase_XerCD"/>
</dbReference>
<reference evidence="6 7" key="1">
    <citation type="journal article" date="2012" name="Int. J. Syst. Evol. Microbiol.">
        <title>Vibrio caribbeanicus sp. nov., isolated from the marine sponge Scleritoderma cyanea.</title>
        <authorList>
            <person name="Hoffmann M."/>
            <person name="Monday S.R."/>
            <person name="Allard M.W."/>
            <person name="Strain E.A."/>
            <person name="Whittaker P."/>
            <person name="Naum M."/>
            <person name="McCarthy P.J."/>
            <person name="Lopez J.V."/>
            <person name="Fischer M."/>
            <person name="Brown E.W."/>
        </authorList>
    </citation>
    <scope>NUCLEOTIDE SEQUENCE [LARGE SCALE GENOMIC DNA]</scope>
    <source>
        <strain evidence="6 7">ATCC 700023</strain>
    </source>
</reference>